<evidence type="ECO:0000313" key="2">
    <source>
        <dbReference type="EMBL" id="KAK2945853.1"/>
    </source>
</evidence>
<organism evidence="2 3">
    <name type="scientific">Blattamonas nauphoetae</name>
    <dbReference type="NCBI Taxonomy" id="2049346"/>
    <lineage>
        <taxon>Eukaryota</taxon>
        <taxon>Metamonada</taxon>
        <taxon>Preaxostyla</taxon>
        <taxon>Oxymonadida</taxon>
        <taxon>Blattamonas</taxon>
    </lineage>
</organism>
<sequence>MDDHNGALPDCYTPSYLYTYDVYRYWKPEPVEIPVQTTLQEKEYHPNAVRIPDRRSLSAGWTHLGDVSVPSVEHFPYFLRLLVDCQTETLERRRTLEVDMNILQESTVARGSWLAPGSVLVPGSPIQKEEVDKEKPAKGIEVKETMILQKGAMIKENSVLAAGSSLCTLAVVNRLENTKWHVVEEFVTFLINSFSLTFSQESGVMPDTNYVLFTPPKGSRWKEVNKSDKTSHCIIVEYSVPKYKPQEQAALLNTMGPQNITSKNVNHALMGVELFSFVPRFVLNPELALTAVSSAWQSVTVRDKIASMDLYKDDIIQNLIHFSCPQYDCHNWHTEFATELARWITLETFNTTMKEDYSETLKSLSDNAEFNEQRRVVFHAFVSDAILGGFRLSSAKKLLSDEKLPSDIQLPPPIGESFVHMRNSGRIRQASLPDMKTIPVEKLSDFDQQWTLLFSSPMLPRDSSSATLMLKDDPVTEASQTITSHSDDSAAKCFTFYLKPLGGNNPGFASMLLFFKMHEEHDGLKIDDLCVMFIQSTLANGPFFGQTMSDLMFVWLTLLRRVYGLSEQHIHPFIFFVKQAAVESFRLDREYPADSFIPGDNLWVMDAHAHELKEAILAHPGRLILSAATALEPNTNPTHFRCFFCDRIITEFFPSHHCKDIQKKTREVQKMRINDFFSKLGKMSFGRRSPKIDLAPAEDASVPQIRNVVDINLVDVGGQPENPFSVRHIPNEHERPKLRFEVSHTHPIPSIFTYFPQRQDTPNPQLSKQVVETWDRVAFCNTDAPSLISNEFNNPTSHLLTSVRLIVVCSKEMMIGFSGNKRDEVLSMGAQHPPHGYLSALWEKTQIPLAQIHLPMNIFPKQTLLLGTRQILTPFEIRGILSLVDKEYRKDRLVKFDELINDGQPLTEADAQLVLSDEGAFSVLLDSDLRSLQTRIPNLGSLDMSDLQSLVSFVSGTMPLISDILRMCECFLLFLKQFANEVQDESSDEAQETMQSVDATSTDQTRDGIVTTSPLFRWVEPWKLDVMKKCLQTSLSVASGRLTQALERKLLGKRTALSDADVKLVMEGMKTNPLLPWWRRRHLIPFVTDVPEDCKELVKQLTKKDKKLKRKDREICITVLLIHAPIEMSEKARFTAFINGCALPTADKETLISLIDKNPHDQEDVDEWNKALTCLEEIEILTGLKKKKALDELPRSLLSDYLLKPRGMRGDKSTILRLIEQAPLSEKDKDTLLCLVNGKPRFTSSRRKEIATLCCPRIAPESEEECVKKIRESKLDEEKKTNLANIVRAHKSIDFEEIAPLEELIKNDDVLKPKSKVLSSLLDRSFVLPESDRSLDKKLDEYIRLEVVRLEKCLYDKQMHLLKRLQDANLSWKDLAALLCCPNGGTSISLPGLKVLFPAQRPSMKLPTATPLLQTPVLDHETDNRPNGKTKRMEDSSDIPQKRSPDGSN</sequence>
<proteinExistence type="predicted"/>
<dbReference type="Proteomes" id="UP001281761">
    <property type="component" value="Unassembled WGS sequence"/>
</dbReference>
<dbReference type="EMBL" id="JARBJD010000245">
    <property type="protein sequence ID" value="KAK2945853.1"/>
    <property type="molecule type" value="Genomic_DNA"/>
</dbReference>
<feature type="compositionally biased region" description="Basic and acidic residues" evidence="1">
    <location>
        <begin position="1418"/>
        <end position="1449"/>
    </location>
</feature>
<feature type="region of interest" description="Disordered" evidence="1">
    <location>
        <begin position="1408"/>
        <end position="1449"/>
    </location>
</feature>
<keyword evidence="3" id="KW-1185">Reference proteome</keyword>
<name>A0ABQ9X2Q1_9EUKA</name>
<accession>A0ABQ9X2Q1</accession>
<gene>
    <name evidence="2" type="ORF">BLNAU_19221</name>
</gene>
<reference evidence="2 3" key="1">
    <citation type="journal article" date="2022" name="bioRxiv">
        <title>Genomics of Preaxostyla Flagellates Illuminates Evolutionary Transitions and the Path Towards Mitochondrial Loss.</title>
        <authorList>
            <person name="Novak L.V.F."/>
            <person name="Treitli S.C."/>
            <person name="Pyrih J."/>
            <person name="Halakuc P."/>
            <person name="Pipaliya S.V."/>
            <person name="Vacek V."/>
            <person name="Brzon O."/>
            <person name="Soukal P."/>
            <person name="Eme L."/>
            <person name="Dacks J.B."/>
            <person name="Karnkowska A."/>
            <person name="Elias M."/>
            <person name="Hampl V."/>
        </authorList>
    </citation>
    <scope>NUCLEOTIDE SEQUENCE [LARGE SCALE GENOMIC DNA]</scope>
    <source>
        <strain evidence="2">NAU3</strain>
        <tissue evidence="2">Gut</tissue>
    </source>
</reference>
<protein>
    <submittedName>
        <fullName evidence="2">Uncharacterized protein</fullName>
    </submittedName>
</protein>
<feature type="compositionally biased region" description="Polar residues" evidence="1">
    <location>
        <begin position="992"/>
        <end position="1003"/>
    </location>
</feature>
<evidence type="ECO:0000256" key="1">
    <source>
        <dbReference type="SAM" id="MobiDB-lite"/>
    </source>
</evidence>
<comment type="caution">
    <text evidence="2">The sequence shown here is derived from an EMBL/GenBank/DDBJ whole genome shotgun (WGS) entry which is preliminary data.</text>
</comment>
<evidence type="ECO:0000313" key="3">
    <source>
        <dbReference type="Proteomes" id="UP001281761"/>
    </source>
</evidence>
<feature type="region of interest" description="Disordered" evidence="1">
    <location>
        <begin position="986"/>
        <end position="1005"/>
    </location>
</feature>